<evidence type="ECO:0000313" key="2">
    <source>
        <dbReference type="Proteomes" id="UP000279236"/>
    </source>
</evidence>
<dbReference type="RefSeq" id="XP_028480524.1">
    <property type="nucleotide sequence ID" value="XM_028616667.1"/>
</dbReference>
<sequence length="259" mass="26125">MLLSLLVTLPVALAGVIVRDTTTSENATTATTTKESSTKATSTKVKTTSTSAVTTISNSTTTVTSGTVTASGTVSTSSSDSSLSRLAPLLQLAYSDTLALGNNNFSLPNNNSYWVFGGYNTIELGVPVDLTTAYVAISGPVGGVPKFLVGGTFFQAATTNEFSFGGSPTGVGTGPNFQAWLANTTCLIKTNNPVQECIWAASELFAFKAKGTPAYSAANASTNATATPSANVASSATGQSSSGVVLALLFGLVAIAMAA</sequence>
<dbReference type="Proteomes" id="UP000279236">
    <property type="component" value="Unassembled WGS sequence"/>
</dbReference>
<accession>A0A427YB73</accession>
<gene>
    <name evidence="1" type="ORF">EHS24_000852</name>
</gene>
<organism evidence="1 2">
    <name type="scientific">Apiotrichum porosum</name>
    <dbReference type="NCBI Taxonomy" id="105984"/>
    <lineage>
        <taxon>Eukaryota</taxon>
        <taxon>Fungi</taxon>
        <taxon>Dikarya</taxon>
        <taxon>Basidiomycota</taxon>
        <taxon>Agaricomycotina</taxon>
        <taxon>Tremellomycetes</taxon>
        <taxon>Trichosporonales</taxon>
        <taxon>Trichosporonaceae</taxon>
        <taxon>Apiotrichum</taxon>
    </lineage>
</organism>
<protein>
    <submittedName>
        <fullName evidence="1">Uncharacterized protein</fullName>
    </submittedName>
</protein>
<reference evidence="1 2" key="1">
    <citation type="submission" date="2018-11" db="EMBL/GenBank/DDBJ databases">
        <title>Genome sequence of Apiotrichum porosum DSM 27194.</title>
        <authorList>
            <person name="Aliyu H."/>
            <person name="Gorte O."/>
            <person name="Ochsenreither K."/>
        </authorList>
    </citation>
    <scope>NUCLEOTIDE SEQUENCE [LARGE SCALE GENOMIC DNA]</scope>
    <source>
        <strain evidence="1 2">DSM 27194</strain>
    </source>
</reference>
<keyword evidence="2" id="KW-1185">Reference proteome</keyword>
<proteinExistence type="predicted"/>
<comment type="caution">
    <text evidence="1">The sequence shown here is derived from an EMBL/GenBank/DDBJ whole genome shotgun (WGS) entry which is preliminary data.</text>
</comment>
<dbReference type="EMBL" id="RSCE01000001">
    <property type="protein sequence ID" value="RSH88316.1"/>
    <property type="molecule type" value="Genomic_DNA"/>
</dbReference>
<evidence type="ECO:0000313" key="1">
    <source>
        <dbReference type="EMBL" id="RSH88316.1"/>
    </source>
</evidence>
<name>A0A427YB73_9TREE</name>
<dbReference type="GeneID" id="39585395"/>
<dbReference type="AlphaFoldDB" id="A0A427YB73"/>